<organism evidence="1 2">
    <name type="scientific">Melastoma candidum</name>
    <dbReference type="NCBI Taxonomy" id="119954"/>
    <lineage>
        <taxon>Eukaryota</taxon>
        <taxon>Viridiplantae</taxon>
        <taxon>Streptophyta</taxon>
        <taxon>Embryophyta</taxon>
        <taxon>Tracheophyta</taxon>
        <taxon>Spermatophyta</taxon>
        <taxon>Magnoliopsida</taxon>
        <taxon>eudicotyledons</taxon>
        <taxon>Gunneridae</taxon>
        <taxon>Pentapetalae</taxon>
        <taxon>rosids</taxon>
        <taxon>malvids</taxon>
        <taxon>Myrtales</taxon>
        <taxon>Melastomataceae</taxon>
        <taxon>Melastomatoideae</taxon>
        <taxon>Melastomateae</taxon>
        <taxon>Melastoma</taxon>
    </lineage>
</organism>
<name>A0ACB9S6L2_9MYRT</name>
<dbReference type="Proteomes" id="UP001057402">
    <property type="component" value="Chromosome 2"/>
</dbReference>
<gene>
    <name evidence="1" type="ORF">MLD38_004869</name>
</gene>
<evidence type="ECO:0000313" key="1">
    <source>
        <dbReference type="EMBL" id="KAI4387000.1"/>
    </source>
</evidence>
<keyword evidence="2" id="KW-1185">Reference proteome</keyword>
<evidence type="ECO:0000313" key="2">
    <source>
        <dbReference type="Proteomes" id="UP001057402"/>
    </source>
</evidence>
<dbReference type="EMBL" id="CM042881">
    <property type="protein sequence ID" value="KAI4387000.1"/>
    <property type="molecule type" value="Genomic_DNA"/>
</dbReference>
<sequence>MSMVAEALKTFKVGGHEGWLEPGTGNSSFYVDWASSHRFHVGDSLNFEYKEDDSVMVVDKWSYYHCDAANPIEEFTDGNSTFVLDRPGPFFFISGAENHCRNGQRLLVEVIHPKSPPAFANPPEGGYNPLSPASASPTSGARVPIPVSLALSIALGGACVVGAMSI</sequence>
<accession>A0ACB9S6L2</accession>
<comment type="caution">
    <text evidence="1">The sequence shown here is derived from an EMBL/GenBank/DDBJ whole genome shotgun (WGS) entry which is preliminary data.</text>
</comment>
<proteinExistence type="predicted"/>
<reference evidence="2" key="1">
    <citation type="journal article" date="2023" name="Front. Plant Sci.">
        <title>Chromosomal-level genome assembly of Melastoma candidum provides insights into trichome evolution.</title>
        <authorList>
            <person name="Zhong Y."/>
            <person name="Wu W."/>
            <person name="Sun C."/>
            <person name="Zou P."/>
            <person name="Liu Y."/>
            <person name="Dai S."/>
            <person name="Zhou R."/>
        </authorList>
    </citation>
    <scope>NUCLEOTIDE SEQUENCE [LARGE SCALE GENOMIC DNA]</scope>
</reference>
<protein>
    <submittedName>
        <fullName evidence="1">Uncharacterized protein</fullName>
    </submittedName>
</protein>